<dbReference type="AlphaFoldDB" id="A0A967B163"/>
<accession>A0A967B163</accession>
<dbReference type="EMBL" id="JAAOIV010000007">
    <property type="protein sequence ID" value="NHN56152.1"/>
    <property type="molecule type" value="Genomic_DNA"/>
</dbReference>
<feature type="region of interest" description="Disordered" evidence="1">
    <location>
        <begin position="1"/>
        <end position="38"/>
    </location>
</feature>
<reference evidence="3" key="1">
    <citation type="submission" date="2020-03" db="EMBL/GenBank/DDBJ databases">
        <title>Draft sequencing of Calidifontibacter sp. DB0510.</title>
        <authorList>
            <person name="Kim D.-U."/>
        </authorList>
    </citation>
    <scope>NUCLEOTIDE SEQUENCE</scope>
    <source>
        <strain evidence="3">DB0510</strain>
    </source>
</reference>
<feature type="compositionally biased region" description="Low complexity" evidence="1">
    <location>
        <begin position="25"/>
        <end position="38"/>
    </location>
</feature>
<organism evidence="3 4">
    <name type="scientific">Metallococcus carri</name>
    <dbReference type="NCBI Taxonomy" id="1656884"/>
    <lineage>
        <taxon>Bacteria</taxon>
        <taxon>Bacillati</taxon>
        <taxon>Actinomycetota</taxon>
        <taxon>Actinomycetes</taxon>
        <taxon>Micrococcales</taxon>
        <taxon>Dermacoccaceae</taxon>
        <taxon>Metallococcus</taxon>
    </lineage>
</organism>
<gene>
    <name evidence="3" type="ORF">G9U51_10220</name>
</gene>
<dbReference type="Proteomes" id="UP000744769">
    <property type="component" value="Unassembled WGS sequence"/>
</dbReference>
<dbReference type="RefSeq" id="WP_166196652.1">
    <property type="nucleotide sequence ID" value="NZ_JAAOIV010000007.1"/>
</dbReference>
<feature type="domain" description="Suppressor of fused-like" evidence="2">
    <location>
        <begin position="65"/>
        <end position="250"/>
    </location>
</feature>
<keyword evidence="4" id="KW-1185">Reference proteome</keyword>
<evidence type="ECO:0000259" key="2">
    <source>
        <dbReference type="Pfam" id="PF05076"/>
    </source>
</evidence>
<dbReference type="Pfam" id="PF05076">
    <property type="entry name" value="SUFU"/>
    <property type="match status" value="1"/>
</dbReference>
<name>A0A967B163_9MICO</name>
<comment type="caution">
    <text evidence="3">The sequence shown here is derived from an EMBL/GenBank/DDBJ whole genome shotgun (WGS) entry which is preliminary data.</text>
</comment>
<proteinExistence type="predicted"/>
<evidence type="ECO:0000256" key="1">
    <source>
        <dbReference type="SAM" id="MobiDB-lite"/>
    </source>
</evidence>
<evidence type="ECO:0000313" key="3">
    <source>
        <dbReference type="EMBL" id="NHN56152.1"/>
    </source>
</evidence>
<sequence length="253" mass="27135">MFGWRRDQSEGGQPVRRHADRRDPAAPTATDPALAPTDPALAAGRDAHLRQFIGADWRVLPGGLGDDRLDVYVFPPSSEHPFLTLVTSGMSDHPMAMPPGLESQSRMELLLALAPGWAGLDPIAPLEASPPGGPLADERNSWPIRLLRDLAQLPRKGGVLSWGQSVPHGDPARPYADGVPFTGAVIGPPIGYSPDLMTCETPVARVAYLAVLPVTRAEMAFTVARPDGAERLFDLFFDCDVSAVIDPQRPSVV</sequence>
<evidence type="ECO:0000313" key="4">
    <source>
        <dbReference type="Proteomes" id="UP000744769"/>
    </source>
</evidence>
<protein>
    <submittedName>
        <fullName evidence="3">Suppressor of fused domain protein</fullName>
    </submittedName>
</protein>
<dbReference type="InterPro" id="IPR020941">
    <property type="entry name" value="SUFU-like_domain"/>
</dbReference>